<protein>
    <recommendedName>
        <fullName evidence="5">DUF1851 domain-containing protein</fullName>
    </recommendedName>
</protein>
<dbReference type="InterPro" id="IPR014983">
    <property type="entry name" value="GAD-rel"/>
</dbReference>
<dbReference type="Pfam" id="PF08887">
    <property type="entry name" value="GAD-like"/>
    <property type="match status" value="1"/>
</dbReference>
<dbReference type="RefSeq" id="WP_079469214.1">
    <property type="nucleotide sequence ID" value="NZ_FUZZ01000001.1"/>
</dbReference>
<sequence>MFDTFFEKYPDYSTVQKPAVDVLDKFRGKLPIQLMDFWNAYGFGTYMNGYLKMVDPSEFQQLFDEAYNNMNNEIVFAVTGLGDFLTWTGDAIRAVYFKNGYDSIIESGDDMEWFFDMDLADEGFLRDNLDDKNYVAAKAKLGEPGYDECFGYVPLLGIGGQEKAAHLQIVKIKEHISLIAQTLGKIK</sequence>
<evidence type="ECO:0000259" key="1">
    <source>
        <dbReference type="Pfam" id="PF08887"/>
    </source>
</evidence>
<dbReference type="InterPro" id="IPR015002">
    <property type="entry name" value="T6SS_Tdi1_C"/>
</dbReference>
<reference evidence="3 4" key="1">
    <citation type="submission" date="2017-02" db="EMBL/GenBank/DDBJ databases">
        <authorList>
            <person name="Peterson S.W."/>
        </authorList>
    </citation>
    <scope>NUCLEOTIDE SEQUENCE [LARGE SCALE GENOMIC DNA]</scope>
    <source>
        <strain evidence="3 4">DSM 18108</strain>
    </source>
</reference>
<evidence type="ECO:0000313" key="3">
    <source>
        <dbReference type="EMBL" id="SKD00903.1"/>
    </source>
</evidence>
<evidence type="ECO:0000313" key="4">
    <source>
        <dbReference type="Proteomes" id="UP000190166"/>
    </source>
</evidence>
<dbReference type="Proteomes" id="UP000190166">
    <property type="component" value="Unassembled WGS sequence"/>
</dbReference>
<dbReference type="AlphaFoldDB" id="A0A1T5NL04"/>
<dbReference type="EMBL" id="FUZZ01000001">
    <property type="protein sequence ID" value="SKD00903.1"/>
    <property type="molecule type" value="Genomic_DNA"/>
</dbReference>
<dbReference type="Pfam" id="PF08906">
    <property type="entry name" value="T6SS_Tdi1_C"/>
    <property type="match status" value="1"/>
</dbReference>
<organism evidence="3 4">
    <name type="scientific">Chitinophaga ginsengisegetis</name>
    <dbReference type="NCBI Taxonomy" id="393003"/>
    <lineage>
        <taxon>Bacteria</taxon>
        <taxon>Pseudomonadati</taxon>
        <taxon>Bacteroidota</taxon>
        <taxon>Chitinophagia</taxon>
        <taxon>Chitinophagales</taxon>
        <taxon>Chitinophagaceae</taxon>
        <taxon>Chitinophaga</taxon>
    </lineage>
</organism>
<evidence type="ECO:0008006" key="5">
    <source>
        <dbReference type="Google" id="ProtNLM"/>
    </source>
</evidence>
<proteinExistence type="predicted"/>
<evidence type="ECO:0000259" key="2">
    <source>
        <dbReference type="Pfam" id="PF08906"/>
    </source>
</evidence>
<feature type="domain" description="GAD-related" evidence="1">
    <location>
        <begin position="2"/>
        <end position="93"/>
    </location>
</feature>
<keyword evidence="4" id="KW-1185">Reference proteome</keyword>
<name>A0A1T5NL04_9BACT</name>
<gene>
    <name evidence="3" type="ORF">SAMN05660461_1994</name>
</gene>
<accession>A0A1T5NL04</accession>
<feature type="domain" description="T6SS immunity protein Tdi1 C-terminal" evidence="2">
    <location>
        <begin position="114"/>
        <end position="181"/>
    </location>
</feature>